<evidence type="ECO:0000313" key="14">
    <source>
        <dbReference type="EMBL" id="GAA2261513.1"/>
    </source>
</evidence>
<reference evidence="14 15" key="1">
    <citation type="journal article" date="2019" name="Int. J. Syst. Evol. Microbiol.">
        <title>The Global Catalogue of Microorganisms (GCM) 10K type strain sequencing project: providing services to taxonomists for standard genome sequencing and annotation.</title>
        <authorList>
            <consortium name="The Broad Institute Genomics Platform"/>
            <consortium name="The Broad Institute Genome Sequencing Center for Infectious Disease"/>
            <person name="Wu L."/>
            <person name="Ma J."/>
        </authorList>
    </citation>
    <scope>NUCLEOTIDE SEQUENCE [LARGE SCALE GENOMIC DNA]</scope>
    <source>
        <strain evidence="14 15">JCM 7356</strain>
    </source>
</reference>
<evidence type="ECO:0000256" key="9">
    <source>
        <dbReference type="RuleBase" id="RU000439"/>
    </source>
</evidence>
<dbReference type="Pfam" id="PF07479">
    <property type="entry name" value="NAD_Gly3P_dh_C"/>
    <property type="match status" value="1"/>
</dbReference>
<evidence type="ECO:0000256" key="1">
    <source>
        <dbReference type="ARBA" id="ARBA00011009"/>
    </source>
</evidence>
<evidence type="ECO:0000256" key="6">
    <source>
        <dbReference type="ARBA" id="ARBA00023209"/>
    </source>
</evidence>
<keyword evidence="3 8" id="KW-0560">Oxidoreductase</keyword>
<dbReference type="InterPro" id="IPR004255">
    <property type="entry name" value="O-acyltransferase_WSD1_N"/>
</dbReference>
<dbReference type="Gene3D" id="3.30.559.10">
    <property type="entry name" value="Chloramphenicol acetyltransferase-like domain"/>
    <property type="match status" value="1"/>
</dbReference>
<dbReference type="Gene3D" id="3.40.50.720">
    <property type="entry name" value="NAD(P)-binding Rossmann-like Domain"/>
    <property type="match status" value="1"/>
</dbReference>
<evidence type="ECO:0000256" key="4">
    <source>
        <dbReference type="ARBA" id="ARBA00023027"/>
    </source>
</evidence>
<dbReference type="EMBL" id="BAAATR010000026">
    <property type="protein sequence ID" value="GAA2261513.1"/>
    <property type="molecule type" value="Genomic_DNA"/>
</dbReference>
<protein>
    <recommendedName>
        <fullName evidence="9">Glycerol-3-phosphate dehydrogenase</fullName>
        <ecNumber evidence="9">1.1.1.94</ecNumber>
    </recommendedName>
</protein>
<feature type="region of interest" description="Disordered" evidence="10">
    <location>
        <begin position="405"/>
        <end position="450"/>
    </location>
</feature>
<gene>
    <name evidence="14" type="ORF">GCM10010430_52300</name>
</gene>
<keyword evidence="15" id="KW-1185">Reference proteome</keyword>
<name>A0ABN3EK34_9ACTN</name>
<dbReference type="PANTHER" id="PTHR11728">
    <property type="entry name" value="GLYCEROL-3-PHOSPHATE DEHYDROGENASE"/>
    <property type="match status" value="1"/>
</dbReference>
<keyword evidence="4 8" id="KW-0520">NAD</keyword>
<evidence type="ECO:0000256" key="7">
    <source>
        <dbReference type="ARBA" id="ARBA00023264"/>
    </source>
</evidence>
<dbReference type="EC" id="1.1.1.94" evidence="9"/>
<feature type="compositionally biased region" description="Polar residues" evidence="10">
    <location>
        <begin position="434"/>
        <end position="450"/>
    </location>
</feature>
<evidence type="ECO:0000256" key="8">
    <source>
        <dbReference type="RuleBase" id="RU000437"/>
    </source>
</evidence>
<dbReference type="Proteomes" id="UP001500305">
    <property type="component" value="Unassembled WGS sequence"/>
</dbReference>
<dbReference type="Pfam" id="PF03007">
    <property type="entry name" value="WS_DGAT_cat"/>
    <property type="match status" value="1"/>
</dbReference>
<feature type="domain" description="Glycerol-3-phosphate dehydrogenase NAD-dependent N-terminal" evidence="11">
    <location>
        <begin position="2"/>
        <end position="131"/>
    </location>
</feature>
<evidence type="ECO:0000256" key="2">
    <source>
        <dbReference type="ARBA" id="ARBA00022516"/>
    </source>
</evidence>
<evidence type="ECO:0000256" key="3">
    <source>
        <dbReference type="ARBA" id="ARBA00023002"/>
    </source>
</evidence>
<dbReference type="InterPro" id="IPR006168">
    <property type="entry name" value="G3P_DH_NAD-dep"/>
</dbReference>
<comment type="catalytic activity">
    <reaction evidence="9">
        <text>sn-glycerol 3-phosphate + NADP(+) = dihydroxyacetone phosphate + NADPH + H(+)</text>
        <dbReference type="Rhea" id="RHEA:11096"/>
        <dbReference type="ChEBI" id="CHEBI:15378"/>
        <dbReference type="ChEBI" id="CHEBI:57597"/>
        <dbReference type="ChEBI" id="CHEBI:57642"/>
        <dbReference type="ChEBI" id="CHEBI:57783"/>
        <dbReference type="ChEBI" id="CHEBI:58349"/>
        <dbReference type="EC" id="1.1.1.94"/>
    </reaction>
</comment>
<dbReference type="InterPro" id="IPR006109">
    <property type="entry name" value="G3P_DH_NAD-dep_C"/>
</dbReference>
<evidence type="ECO:0000259" key="12">
    <source>
        <dbReference type="Pfam" id="PF03007"/>
    </source>
</evidence>
<evidence type="ECO:0000259" key="11">
    <source>
        <dbReference type="Pfam" id="PF01210"/>
    </source>
</evidence>
<dbReference type="InterPro" id="IPR011128">
    <property type="entry name" value="G3P_DH_NAD-dep_N"/>
</dbReference>
<dbReference type="NCBIfam" id="NF000940">
    <property type="entry name" value="PRK00094.1-2"/>
    <property type="match status" value="1"/>
</dbReference>
<dbReference type="Pfam" id="PF01210">
    <property type="entry name" value="NAD_Gly3P_dh_N"/>
    <property type="match status" value="1"/>
</dbReference>
<dbReference type="InterPro" id="IPR023213">
    <property type="entry name" value="CAT-like_dom_sf"/>
</dbReference>
<dbReference type="SUPFAM" id="SSF52777">
    <property type="entry name" value="CoA-dependent acyltransferases"/>
    <property type="match status" value="1"/>
</dbReference>
<keyword evidence="6" id="KW-0594">Phospholipid biosynthesis</keyword>
<keyword evidence="5" id="KW-0443">Lipid metabolism</keyword>
<comment type="caution">
    <text evidence="14">The sequence shown here is derived from an EMBL/GenBank/DDBJ whole genome shotgun (WGS) entry which is preliminary data.</text>
</comment>
<sequence length="450" mass="48675">MLLWAREPGLAERITAAHENPDYLPGQPLHPELRATAVLSDAAEQADVVVMAVPTHAFRQVLAELTPRVRPWIPVVSAAKGFEEHTNKRMTEVITQELPGHPAGVLSGPTLAKEVLEGLAAAAVLAIPDLSVAQRLMRTSRFRVYTATDVIGVEVGGAVKNVVAIAAGMADGLGTGDNTRALVISRGVAEMTRLGVAMGGSPDFEAMLWRLEADPRLRSPVAALEVLDRTPDRDRFLAAHEWATRILPRAWMRVVDTPLRLGNPLWAVDPNFDLSFHVRRQLLPTPATFEQALRVCQTVVSEPFDPARPPWQALLIEGPDGGPAVYLLKTHHSLTDGLGGMQMLALLHSRRRRHASHKWQCEPPVGEPIGSWGALREQVNGGVRAASARLAAAVLHAPRTLAALATRPTDAAGGLSPPRSARSARTPGHRSATPRRSWTRTPASWSPTPR</sequence>
<keyword evidence="7" id="KW-1208">Phospholipid metabolism</keyword>
<dbReference type="SUPFAM" id="SSF48179">
    <property type="entry name" value="6-phosphogluconate dehydrogenase C-terminal domain-like"/>
    <property type="match status" value="1"/>
</dbReference>
<keyword evidence="2" id="KW-0444">Lipid biosynthesis</keyword>
<feature type="domain" description="Glycerol-3-phosphate dehydrogenase NAD-dependent C-terminal" evidence="13">
    <location>
        <begin position="149"/>
        <end position="203"/>
    </location>
</feature>
<proteinExistence type="inferred from homology"/>
<feature type="domain" description="O-acyltransferase WSD1-like N-terminal" evidence="12">
    <location>
        <begin position="207"/>
        <end position="432"/>
    </location>
</feature>
<organism evidence="14 15">
    <name type="scientific">Kitasatospora cystarginea</name>
    <dbReference type="NCBI Taxonomy" id="58350"/>
    <lineage>
        <taxon>Bacteria</taxon>
        <taxon>Bacillati</taxon>
        <taxon>Actinomycetota</taxon>
        <taxon>Actinomycetes</taxon>
        <taxon>Kitasatosporales</taxon>
        <taxon>Streptomycetaceae</taxon>
        <taxon>Kitasatospora</taxon>
    </lineage>
</organism>
<dbReference type="InterPro" id="IPR013328">
    <property type="entry name" value="6PGD_dom2"/>
</dbReference>
<dbReference type="SUPFAM" id="SSF51735">
    <property type="entry name" value="NAD(P)-binding Rossmann-fold domains"/>
    <property type="match status" value="1"/>
</dbReference>
<dbReference type="InterPro" id="IPR008927">
    <property type="entry name" value="6-PGluconate_DH-like_C_sf"/>
</dbReference>
<comment type="similarity">
    <text evidence="1 8">Belongs to the NAD-dependent glycerol-3-phosphate dehydrogenase family.</text>
</comment>
<evidence type="ECO:0000256" key="10">
    <source>
        <dbReference type="SAM" id="MobiDB-lite"/>
    </source>
</evidence>
<dbReference type="PANTHER" id="PTHR11728:SF1">
    <property type="entry name" value="GLYCEROL-3-PHOSPHATE DEHYDROGENASE [NAD(+)] 2, CHLOROPLASTIC"/>
    <property type="match status" value="1"/>
</dbReference>
<accession>A0ABN3EK34</accession>
<dbReference type="InterPro" id="IPR036291">
    <property type="entry name" value="NAD(P)-bd_dom_sf"/>
</dbReference>
<dbReference type="RefSeq" id="WP_344638947.1">
    <property type="nucleotide sequence ID" value="NZ_BAAATR010000026.1"/>
</dbReference>
<evidence type="ECO:0000259" key="13">
    <source>
        <dbReference type="Pfam" id="PF07479"/>
    </source>
</evidence>
<dbReference type="PRINTS" id="PR00077">
    <property type="entry name" value="GPDHDRGNASE"/>
</dbReference>
<dbReference type="Gene3D" id="1.10.1040.10">
    <property type="entry name" value="N-(1-d-carboxylethyl)-l-norvaline Dehydrogenase, domain 2"/>
    <property type="match status" value="1"/>
</dbReference>
<dbReference type="PROSITE" id="PS00957">
    <property type="entry name" value="NAD_G3PDH"/>
    <property type="match status" value="1"/>
</dbReference>
<evidence type="ECO:0000313" key="15">
    <source>
        <dbReference type="Proteomes" id="UP001500305"/>
    </source>
</evidence>
<evidence type="ECO:0000256" key="5">
    <source>
        <dbReference type="ARBA" id="ARBA00023098"/>
    </source>
</evidence>